<feature type="transmembrane region" description="Helical" evidence="2">
    <location>
        <begin position="119"/>
        <end position="141"/>
    </location>
</feature>
<proteinExistence type="predicted"/>
<feature type="transmembrane region" description="Helical" evidence="2">
    <location>
        <begin position="86"/>
        <end position="107"/>
    </location>
</feature>
<gene>
    <name evidence="3" type="ORF">P153DRAFT_93787</name>
</gene>
<evidence type="ECO:0008006" key="5">
    <source>
        <dbReference type="Google" id="ProtNLM"/>
    </source>
</evidence>
<sequence length="216" mass="24020">MGKTTFTDTGPTASRHTPPVMPPPPYVKQHFIKPSSFKSTVNQKLDNPLVSLFQLSVRLLQLIFAFASGISYAIELAHGSVSSTSSFVFAQVVFGSTLITLIIYGLTVRYYRFSWMVEWVLTIFWIALFGVFYEAYLATGVDERYQGVNMGRMRRAVWCNLANALLWGGSAIFASAMCCSGVRGAVKAKLEERRQKKEGKRTMKSIGEMETGTVSV</sequence>
<keyword evidence="2" id="KW-1133">Transmembrane helix</keyword>
<dbReference type="GeneID" id="54413935"/>
<evidence type="ECO:0000313" key="3">
    <source>
        <dbReference type="EMBL" id="KAF2125785.1"/>
    </source>
</evidence>
<dbReference type="PANTHER" id="PTHR42083:SF1">
    <property type="entry name" value="MARVEL DOMAIN-CONTAINING PROTEIN"/>
    <property type="match status" value="1"/>
</dbReference>
<dbReference type="PANTHER" id="PTHR42083">
    <property type="entry name" value="MARVEL DOMAIN-CONTAINING PROTEIN"/>
    <property type="match status" value="1"/>
</dbReference>
<dbReference type="Proteomes" id="UP000799771">
    <property type="component" value="Unassembled WGS sequence"/>
</dbReference>
<dbReference type="RefSeq" id="XP_033520177.1">
    <property type="nucleotide sequence ID" value="XM_033673503.1"/>
</dbReference>
<protein>
    <recommendedName>
        <fullName evidence="5">MARVEL domain-containing protein</fullName>
    </recommendedName>
</protein>
<evidence type="ECO:0000313" key="4">
    <source>
        <dbReference type="Proteomes" id="UP000799771"/>
    </source>
</evidence>
<organism evidence="3 4">
    <name type="scientific">Dothidotthia symphoricarpi CBS 119687</name>
    <dbReference type="NCBI Taxonomy" id="1392245"/>
    <lineage>
        <taxon>Eukaryota</taxon>
        <taxon>Fungi</taxon>
        <taxon>Dikarya</taxon>
        <taxon>Ascomycota</taxon>
        <taxon>Pezizomycotina</taxon>
        <taxon>Dothideomycetes</taxon>
        <taxon>Pleosporomycetidae</taxon>
        <taxon>Pleosporales</taxon>
        <taxon>Dothidotthiaceae</taxon>
        <taxon>Dothidotthia</taxon>
    </lineage>
</organism>
<keyword evidence="2" id="KW-0472">Membrane</keyword>
<dbReference type="EMBL" id="ML977515">
    <property type="protein sequence ID" value="KAF2125785.1"/>
    <property type="molecule type" value="Genomic_DNA"/>
</dbReference>
<keyword evidence="4" id="KW-1185">Reference proteome</keyword>
<feature type="compositionally biased region" description="Polar residues" evidence="1">
    <location>
        <begin position="1"/>
        <end position="15"/>
    </location>
</feature>
<name>A0A6A6A3M8_9PLEO</name>
<dbReference type="OrthoDB" id="5363290at2759"/>
<evidence type="ECO:0000256" key="2">
    <source>
        <dbReference type="SAM" id="Phobius"/>
    </source>
</evidence>
<evidence type="ECO:0000256" key="1">
    <source>
        <dbReference type="SAM" id="MobiDB-lite"/>
    </source>
</evidence>
<feature type="transmembrane region" description="Helical" evidence="2">
    <location>
        <begin position="55"/>
        <end position="74"/>
    </location>
</feature>
<keyword evidence="2" id="KW-0812">Transmembrane</keyword>
<reference evidence="3" key="1">
    <citation type="journal article" date="2020" name="Stud. Mycol.">
        <title>101 Dothideomycetes genomes: a test case for predicting lifestyles and emergence of pathogens.</title>
        <authorList>
            <person name="Haridas S."/>
            <person name="Albert R."/>
            <person name="Binder M."/>
            <person name="Bloem J."/>
            <person name="Labutti K."/>
            <person name="Salamov A."/>
            <person name="Andreopoulos B."/>
            <person name="Baker S."/>
            <person name="Barry K."/>
            <person name="Bills G."/>
            <person name="Bluhm B."/>
            <person name="Cannon C."/>
            <person name="Castanera R."/>
            <person name="Culley D."/>
            <person name="Daum C."/>
            <person name="Ezra D."/>
            <person name="Gonzalez J."/>
            <person name="Henrissat B."/>
            <person name="Kuo A."/>
            <person name="Liang C."/>
            <person name="Lipzen A."/>
            <person name="Lutzoni F."/>
            <person name="Magnuson J."/>
            <person name="Mondo S."/>
            <person name="Nolan M."/>
            <person name="Ohm R."/>
            <person name="Pangilinan J."/>
            <person name="Park H.-J."/>
            <person name="Ramirez L."/>
            <person name="Alfaro M."/>
            <person name="Sun H."/>
            <person name="Tritt A."/>
            <person name="Yoshinaga Y."/>
            <person name="Zwiers L.-H."/>
            <person name="Turgeon B."/>
            <person name="Goodwin S."/>
            <person name="Spatafora J."/>
            <person name="Crous P."/>
            <person name="Grigoriev I."/>
        </authorList>
    </citation>
    <scope>NUCLEOTIDE SEQUENCE</scope>
    <source>
        <strain evidence="3">CBS 119687</strain>
    </source>
</reference>
<dbReference type="AlphaFoldDB" id="A0A6A6A3M8"/>
<accession>A0A6A6A3M8</accession>
<feature type="region of interest" description="Disordered" evidence="1">
    <location>
        <begin position="1"/>
        <end position="23"/>
    </location>
</feature>
<feature type="transmembrane region" description="Helical" evidence="2">
    <location>
        <begin position="161"/>
        <end position="186"/>
    </location>
</feature>